<keyword evidence="5" id="KW-1185">Reference proteome</keyword>
<evidence type="ECO:0000313" key="5">
    <source>
        <dbReference type="Proteomes" id="UP000663870"/>
    </source>
</evidence>
<evidence type="ECO:0000256" key="1">
    <source>
        <dbReference type="SAM" id="Phobius"/>
    </source>
</evidence>
<keyword evidence="1" id="KW-0812">Transmembrane</keyword>
<dbReference type="Proteomes" id="UP000663854">
    <property type="component" value="Unassembled WGS sequence"/>
</dbReference>
<dbReference type="AlphaFoldDB" id="A0A813W9W9"/>
<dbReference type="EMBL" id="CAJNOH010000084">
    <property type="protein sequence ID" value="CAF0851988.1"/>
    <property type="molecule type" value="Genomic_DNA"/>
</dbReference>
<gene>
    <name evidence="3" type="ORF">JXQ802_LOCUS9752</name>
    <name evidence="2" type="ORF">PYM288_LOCUS7107</name>
</gene>
<name>A0A813W9W9_9BILA</name>
<organism evidence="2 4">
    <name type="scientific">Rotaria sordida</name>
    <dbReference type="NCBI Taxonomy" id="392033"/>
    <lineage>
        <taxon>Eukaryota</taxon>
        <taxon>Metazoa</taxon>
        <taxon>Spiralia</taxon>
        <taxon>Gnathifera</taxon>
        <taxon>Rotifera</taxon>
        <taxon>Eurotatoria</taxon>
        <taxon>Bdelloidea</taxon>
        <taxon>Philodinida</taxon>
        <taxon>Philodinidae</taxon>
        <taxon>Rotaria</taxon>
    </lineage>
</organism>
<accession>A0A813W9W9</accession>
<evidence type="ECO:0000313" key="4">
    <source>
        <dbReference type="Proteomes" id="UP000663854"/>
    </source>
</evidence>
<keyword evidence="1" id="KW-0472">Membrane</keyword>
<keyword evidence="1" id="KW-1133">Transmembrane helix</keyword>
<proteinExistence type="predicted"/>
<sequence>MAVIDWLQTSEFIRQNSESFILYCLCGGFIGITIILLIVIIVLYIEKRHQTNDESNKITNDYQIPRQDIEYNDILSSTRPYLPVYHYDGRNHHEFQRV</sequence>
<dbReference type="EMBL" id="CAJNOL010000181">
    <property type="protein sequence ID" value="CAF0913286.1"/>
    <property type="molecule type" value="Genomic_DNA"/>
</dbReference>
<dbReference type="Proteomes" id="UP000663870">
    <property type="component" value="Unassembled WGS sequence"/>
</dbReference>
<comment type="caution">
    <text evidence="2">The sequence shown here is derived from an EMBL/GenBank/DDBJ whole genome shotgun (WGS) entry which is preliminary data.</text>
</comment>
<evidence type="ECO:0000313" key="2">
    <source>
        <dbReference type="EMBL" id="CAF0851988.1"/>
    </source>
</evidence>
<evidence type="ECO:0000313" key="3">
    <source>
        <dbReference type="EMBL" id="CAF0913286.1"/>
    </source>
</evidence>
<feature type="transmembrane region" description="Helical" evidence="1">
    <location>
        <begin position="20"/>
        <end position="45"/>
    </location>
</feature>
<reference evidence="2" key="1">
    <citation type="submission" date="2021-02" db="EMBL/GenBank/DDBJ databases">
        <authorList>
            <person name="Nowell W R."/>
        </authorList>
    </citation>
    <scope>NUCLEOTIDE SEQUENCE</scope>
</reference>
<protein>
    <submittedName>
        <fullName evidence="2">Uncharacterized protein</fullName>
    </submittedName>
</protein>